<proteinExistence type="predicted"/>
<feature type="transmembrane region" description="Helical" evidence="1">
    <location>
        <begin position="124"/>
        <end position="143"/>
    </location>
</feature>
<sequence>MSIKTIFRSFKLWHYKKANAIGSHLHNQYLTVLHFIYEAERVKLIEGKKENLKDENYKISLPVLLFRSTVLLLLVWIGVQHENIYKYLKWVIYPILGGLLSIPLYFLFEYLFENKKSITDKQLIFQRIVFIKLFITGSFYNPPNKENKEPRYIKFSLYIAMIFVTITMLFLSLLTNRNIKVLLYKFATIGLQDKDDQVLFEFTNSKKNDLEKIRIQLKKFALNELGYKKKGKTKKKPYLKEKDYPKAKAIAENIANDPDISTKEDFWNKLYPAINKSKDINNKKISSESTLRRNPSFSKYIKDISENI</sequence>
<feature type="transmembrane region" description="Helical" evidence="1">
    <location>
        <begin position="91"/>
        <end position="112"/>
    </location>
</feature>
<comment type="caution">
    <text evidence="2">The sequence shown here is derived from an EMBL/GenBank/DDBJ whole genome shotgun (WGS) entry which is preliminary data.</text>
</comment>
<name>A0A6M1TCR1_9BACT</name>
<gene>
    <name evidence="2" type="ORF">G3569_17575</name>
</gene>
<dbReference type="Proteomes" id="UP000479132">
    <property type="component" value="Unassembled WGS sequence"/>
</dbReference>
<dbReference type="AlphaFoldDB" id="A0A6M1TCR1"/>
<keyword evidence="3" id="KW-1185">Reference proteome</keyword>
<keyword evidence="1" id="KW-0472">Membrane</keyword>
<feature type="transmembrane region" description="Helical" evidence="1">
    <location>
        <begin position="155"/>
        <end position="175"/>
    </location>
</feature>
<dbReference type="RefSeq" id="WP_165271397.1">
    <property type="nucleotide sequence ID" value="NZ_JAALLS010000037.1"/>
</dbReference>
<reference evidence="2 3" key="1">
    <citation type="submission" date="2020-02" db="EMBL/GenBank/DDBJ databases">
        <title>Aliifodinibius halophilus 2W32, complete genome.</title>
        <authorList>
            <person name="Li Y."/>
            <person name="Wu S."/>
        </authorList>
    </citation>
    <scope>NUCLEOTIDE SEQUENCE [LARGE SCALE GENOMIC DNA]</scope>
    <source>
        <strain evidence="2 3">2W32</strain>
    </source>
</reference>
<feature type="transmembrane region" description="Helical" evidence="1">
    <location>
        <begin position="59"/>
        <end position="79"/>
    </location>
</feature>
<evidence type="ECO:0000313" key="3">
    <source>
        <dbReference type="Proteomes" id="UP000479132"/>
    </source>
</evidence>
<keyword evidence="1" id="KW-0812">Transmembrane</keyword>
<accession>A0A6M1TCR1</accession>
<protein>
    <submittedName>
        <fullName evidence="2">Uncharacterized protein</fullName>
    </submittedName>
</protein>
<evidence type="ECO:0000256" key="1">
    <source>
        <dbReference type="SAM" id="Phobius"/>
    </source>
</evidence>
<dbReference type="EMBL" id="JAALLS010000037">
    <property type="protein sequence ID" value="NGP90173.1"/>
    <property type="molecule type" value="Genomic_DNA"/>
</dbReference>
<organism evidence="2 3">
    <name type="scientific">Fodinibius halophilus</name>
    <dbReference type="NCBI Taxonomy" id="1736908"/>
    <lineage>
        <taxon>Bacteria</taxon>
        <taxon>Pseudomonadati</taxon>
        <taxon>Balneolota</taxon>
        <taxon>Balneolia</taxon>
        <taxon>Balneolales</taxon>
        <taxon>Balneolaceae</taxon>
        <taxon>Fodinibius</taxon>
    </lineage>
</organism>
<evidence type="ECO:0000313" key="2">
    <source>
        <dbReference type="EMBL" id="NGP90173.1"/>
    </source>
</evidence>
<keyword evidence="1" id="KW-1133">Transmembrane helix</keyword>